<evidence type="ECO:0000256" key="5">
    <source>
        <dbReference type="ARBA" id="ARBA00022519"/>
    </source>
</evidence>
<dbReference type="Gene3D" id="3.30.2090.10">
    <property type="entry name" value="Multidrug efflux transporter AcrB TolC docking domain, DN and DC subdomains"/>
    <property type="match status" value="2"/>
</dbReference>
<protein>
    <submittedName>
        <fullName evidence="10">Multidrug efflux RND transporter permease subunit</fullName>
    </submittedName>
</protein>
<comment type="similarity">
    <text evidence="2">Belongs to the resistance-nodulation-cell division (RND) (TC 2.A.6) family.</text>
</comment>
<dbReference type="RefSeq" id="WP_229534110.1">
    <property type="nucleotide sequence ID" value="NZ_JAJHJB010000004.1"/>
</dbReference>
<dbReference type="PRINTS" id="PR00702">
    <property type="entry name" value="ACRIFLAVINRP"/>
</dbReference>
<keyword evidence="7 9" id="KW-1133">Transmembrane helix</keyword>
<feature type="transmembrane region" description="Helical" evidence="9">
    <location>
        <begin position="1002"/>
        <end position="1028"/>
    </location>
</feature>
<evidence type="ECO:0000256" key="9">
    <source>
        <dbReference type="SAM" id="Phobius"/>
    </source>
</evidence>
<keyword evidence="5" id="KW-0997">Cell inner membrane</keyword>
<feature type="transmembrane region" description="Helical" evidence="9">
    <location>
        <begin position="472"/>
        <end position="497"/>
    </location>
</feature>
<evidence type="ECO:0000256" key="6">
    <source>
        <dbReference type="ARBA" id="ARBA00022692"/>
    </source>
</evidence>
<dbReference type="EMBL" id="JAJHJB010000004">
    <property type="protein sequence ID" value="MCC5464686.1"/>
    <property type="molecule type" value="Genomic_DNA"/>
</dbReference>
<dbReference type="Proteomes" id="UP001165492">
    <property type="component" value="Unassembled WGS sequence"/>
</dbReference>
<evidence type="ECO:0000313" key="10">
    <source>
        <dbReference type="EMBL" id="MCC5464686.1"/>
    </source>
</evidence>
<keyword evidence="8 9" id="KW-0472">Membrane</keyword>
<dbReference type="PANTHER" id="PTHR32063">
    <property type="match status" value="1"/>
</dbReference>
<evidence type="ECO:0000256" key="2">
    <source>
        <dbReference type="ARBA" id="ARBA00010942"/>
    </source>
</evidence>
<feature type="transmembrane region" description="Helical" evidence="9">
    <location>
        <begin position="540"/>
        <end position="559"/>
    </location>
</feature>
<reference evidence="10" key="1">
    <citation type="submission" date="2021-11" db="EMBL/GenBank/DDBJ databases">
        <title>Description of a new species Pelosinus isolated from the bottom sediments of Lake Baikal.</title>
        <authorList>
            <person name="Zakharyuk A."/>
        </authorList>
    </citation>
    <scope>NUCLEOTIDE SEQUENCE</scope>
    <source>
        <strain evidence="10">Bkl1</strain>
    </source>
</reference>
<accession>A0ABS8HNC2</accession>
<dbReference type="SUPFAM" id="SSF82714">
    <property type="entry name" value="Multidrug efflux transporter AcrB TolC docking domain, DN and DC subdomains"/>
    <property type="match status" value="2"/>
</dbReference>
<feature type="transmembrane region" description="Helical" evidence="9">
    <location>
        <begin position="974"/>
        <end position="996"/>
    </location>
</feature>
<keyword evidence="3" id="KW-0813">Transport</keyword>
<dbReference type="SUPFAM" id="SSF82693">
    <property type="entry name" value="Multidrug efflux transporter AcrB pore domain, PN1, PN2, PC1 and PC2 subdomains"/>
    <property type="match status" value="4"/>
</dbReference>
<comment type="caution">
    <text evidence="10">The sequence shown here is derived from an EMBL/GenBank/DDBJ whole genome shotgun (WGS) entry which is preliminary data.</text>
</comment>
<feature type="transmembrane region" description="Helical" evidence="9">
    <location>
        <begin position="340"/>
        <end position="359"/>
    </location>
</feature>
<dbReference type="PANTHER" id="PTHR32063:SF76">
    <property type="entry name" value="EFFLUX PUMP MEMBRANE TRANSPORTER"/>
    <property type="match status" value="1"/>
</dbReference>
<evidence type="ECO:0000256" key="3">
    <source>
        <dbReference type="ARBA" id="ARBA00022448"/>
    </source>
</evidence>
<keyword evidence="6 9" id="KW-0812">Transmembrane</keyword>
<evidence type="ECO:0000256" key="7">
    <source>
        <dbReference type="ARBA" id="ARBA00022989"/>
    </source>
</evidence>
<dbReference type="NCBIfam" id="TIGR00915">
    <property type="entry name" value="2A0602"/>
    <property type="match status" value="1"/>
</dbReference>
<keyword evidence="11" id="KW-1185">Reference proteome</keyword>
<dbReference type="Pfam" id="PF00873">
    <property type="entry name" value="ACR_tran"/>
    <property type="match status" value="1"/>
</dbReference>
<dbReference type="Gene3D" id="3.30.70.1430">
    <property type="entry name" value="Multidrug efflux transporter AcrB pore domain"/>
    <property type="match status" value="2"/>
</dbReference>
<dbReference type="Gene3D" id="3.30.70.1320">
    <property type="entry name" value="Multidrug efflux transporter AcrB pore domain like"/>
    <property type="match status" value="1"/>
</dbReference>
<feature type="transmembrane region" description="Helical" evidence="9">
    <location>
        <begin position="442"/>
        <end position="466"/>
    </location>
</feature>
<dbReference type="Gene3D" id="3.30.70.1440">
    <property type="entry name" value="Multidrug efflux transporter AcrB pore domain"/>
    <property type="match status" value="1"/>
</dbReference>
<evidence type="ECO:0000256" key="1">
    <source>
        <dbReference type="ARBA" id="ARBA00004429"/>
    </source>
</evidence>
<evidence type="ECO:0000313" key="11">
    <source>
        <dbReference type="Proteomes" id="UP001165492"/>
    </source>
</evidence>
<evidence type="ECO:0000256" key="4">
    <source>
        <dbReference type="ARBA" id="ARBA00022475"/>
    </source>
</evidence>
<dbReference type="SUPFAM" id="SSF82866">
    <property type="entry name" value="Multidrug efflux transporter AcrB transmembrane domain"/>
    <property type="match status" value="2"/>
</dbReference>
<dbReference type="InterPro" id="IPR001036">
    <property type="entry name" value="Acrflvin-R"/>
</dbReference>
<name>A0ABS8HNC2_9FIRM</name>
<proteinExistence type="inferred from homology"/>
<dbReference type="InterPro" id="IPR004764">
    <property type="entry name" value="MdtF-like"/>
</dbReference>
<comment type="subcellular location">
    <subcellularLocation>
        <location evidence="1">Cell inner membrane</location>
        <topology evidence="1">Multi-pass membrane protein</topology>
    </subcellularLocation>
</comment>
<keyword evidence="4" id="KW-1003">Cell membrane</keyword>
<feature type="transmembrane region" description="Helical" evidence="9">
    <location>
        <begin position="899"/>
        <end position="919"/>
    </location>
</feature>
<sequence length="1037" mass="111410">MAKFFIDRPIFAIVLSIIITIIGVTAAFSLPVAQYPQISPPTVSISTSYQGANADVVDQTVAQVIEQQVNGVEGMSYMSSTSTDSGSYSLTVQFESGKDSDTAAVQTQNRVSEANASLPSSVQTTGITTRKASQDMSMIFNLYSPDDTYDVNFLKNYGSIYFLDDIKRVKGVGDVSAFGSDYSMRIWLQPEKMAELAISTSEVTSAIEKQNVQAAAGSLGKMPVASDQEFQYTARVKGRLSTAKEFENIIIRSNSDGSAVHIKDVARVEFGSKEYTYDSLINGHHSAGFAIQLTSDANALETIGNVKKVLEEASKNFPVGMQYKIVVDNTNFVRQSMIEVGKTFAEALLLVVIVVFLFLQSWRATLIPTLAIPVSLLGTFGAFSALGFTINTLTLFAMVLAIGLVVDDAIVVIEAVEHHMRYSGLTPLEATRRAMSEVSGPVVAIAFVLASVFIPVAFFGGMMGILYKQFAITIAVSMALSAVVALSLTPALCVLLLKPYDPNSHKGIVGRFFDEFNDCFDRVIEKYGAGLTKIIAKARLCMVLLLVVFILIGVLYKLVPTSFVPDEDQGFYMTSLTLPEASSLNRTISAMKGLTQTVSSQGGVVNVMSLSGMDMLGGGTKPNAGAMFISLAPWEERKDAQLQVKAEIAQTFMSGAQLPEGTVISFAPPALPGLGMVGGYSLMLEDRSGGSLDDLDSISQKFIAAAQQRPEIGSIASNFKANTPGYEFEVDRAKAEKLGVDVDDVFTTLQVFLGGSQVNDFNKFGRTYKVTVQADSAFRSDINAMRYLFVKSSNDTMVPLNTLVKPKKVSAPSVITRYNGVKSVKISGSQAVGYSSGQAMTALEEVAAEVLPDGYTYEWSGQSREEKLSGDRAPIVFGMAMVFAFLCLAALYESWSVPFAVLLTVPVGIFGAFLFQYARNLENSVYMQIGLVMLIGLAAKNAILIVEFAKVRVDKGMDPVQAAIESAKIRLRPILMTSLAFIIGCFPLAIATGAGAGARNSMGTAVVGGMFTATTLGIFLIPVLFVVIEKIALGKKA</sequence>
<dbReference type="InterPro" id="IPR027463">
    <property type="entry name" value="AcrB_DN_DC_subdom"/>
</dbReference>
<gene>
    <name evidence="10" type="ORF">LMF89_04805</name>
</gene>
<evidence type="ECO:0000256" key="8">
    <source>
        <dbReference type="ARBA" id="ARBA00023136"/>
    </source>
</evidence>
<feature type="transmembrane region" description="Helical" evidence="9">
    <location>
        <begin position="873"/>
        <end position="892"/>
    </location>
</feature>
<dbReference type="Gene3D" id="1.20.1640.10">
    <property type="entry name" value="Multidrug efflux transporter AcrB transmembrane domain"/>
    <property type="match status" value="2"/>
</dbReference>
<organism evidence="10 11">
    <name type="scientific">Pelosinus baikalensis</name>
    <dbReference type="NCBI Taxonomy" id="2892015"/>
    <lineage>
        <taxon>Bacteria</taxon>
        <taxon>Bacillati</taxon>
        <taxon>Bacillota</taxon>
        <taxon>Negativicutes</taxon>
        <taxon>Selenomonadales</taxon>
        <taxon>Sporomusaceae</taxon>
        <taxon>Pelosinus</taxon>
    </lineage>
</organism>
<feature type="transmembrane region" description="Helical" evidence="9">
    <location>
        <begin position="925"/>
        <end position="946"/>
    </location>
</feature>
<dbReference type="NCBIfam" id="NF000282">
    <property type="entry name" value="RND_permease_1"/>
    <property type="match status" value="1"/>
</dbReference>